<gene>
    <name evidence="2" type="ORF">PCOR1329_LOCUS81815</name>
</gene>
<feature type="compositionally biased region" description="Acidic residues" evidence="1">
    <location>
        <begin position="95"/>
        <end position="108"/>
    </location>
</feature>
<reference evidence="2" key="1">
    <citation type="submission" date="2023-10" db="EMBL/GenBank/DDBJ databases">
        <authorList>
            <person name="Chen Y."/>
            <person name="Shah S."/>
            <person name="Dougan E. K."/>
            <person name="Thang M."/>
            <person name="Chan C."/>
        </authorList>
    </citation>
    <scope>NUCLEOTIDE SEQUENCE [LARGE SCALE GENOMIC DNA]</scope>
</reference>
<protein>
    <submittedName>
        <fullName evidence="2">Uncharacterized protein</fullName>
    </submittedName>
</protein>
<name>A0ABN9Y249_9DINO</name>
<accession>A0ABN9Y249</accession>
<dbReference type="EMBL" id="CAUYUJ010021704">
    <property type="protein sequence ID" value="CAK0906533.1"/>
    <property type="molecule type" value="Genomic_DNA"/>
</dbReference>
<evidence type="ECO:0000313" key="2">
    <source>
        <dbReference type="EMBL" id="CAK0906533.1"/>
    </source>
</evidence>
<proteinExistence type="predicted"/>
<evidence type="ECO:0000256" key="1">
    <source>
        <dbReference type="SAM" id="MobiDB-lite"/>
    </source>
</evidence>
<feature type="region of interest" description="Disordered" evidence="1">
    <location>
        <begin position="57"/>
        <end position="153"/>
    </location>
</feature>
<keyword evidence="3" id="KW-1185">Reference proteome</keyword>
<organism evidence="2 3">
    <name type="scientific">Prorocentrum cordatum</name>
    <dbReference type="NCBI Taxonomy" id="2364126"/>
    <lineage>
        <taxon>Eukaryota</taxon>
        <taxon>Sar</taxon>
        <taxon>Alveolata</taxon>
        <taxon>Dinophyceae</taxon>
        <taxon>Prorocentrales</taxon>
        <taxon>Prorocentraceae</taxon>
        <taxon>Prorocentrum</taxon>
    </lineage>
</organism>
<sequence length="235" mass="24905">MSAETLSDDSQPPTQLDQTVAAVGDGAAVEKDGDVLMGCQDDSKFGHELLDTMLPDRQPQFGEAGYSGPLGAKDGDVGIGGSDPCQARPERDADGVEENVDGAEDSDDVPLMMPSNKGVAARVTEPETHRGDEDGAGGAASQGPEEETLPYNVPQTPISQKQQALLDLADICKNINAMATTQDDTKVGDKLKELFTSKALKTVFGEREESEKSAFEVDGMSDKDKAKAAMWKKVK</sequence>
<dbReference type="Proteomes" id="UP001189429">
    <property type="component" value="Unassembled WGS sequence"/>
</dbReference>
<comment type="caution">
    <text evidence="2">The sequence shown here is derived from an EMBL/GenBank/DDBJ whole genome shotgun (WGS) entry which is preliminary data.</text>
</comment>
<feature type="compositionally biased region" description="Basic and acidic residues" evidence="1">
    <location>
        <begin position="124"/>
        <end position="133"/>
    </location>
</feature>
<feature type="non-terminal residue" evidence="2">
    <location>
        <position position="235"/>
    </location>
</feature>
<evidence type="ECO:0000313" key="3">
    <source>
        <dbReference type="Proteomes" id="UP001189429"/>
    </source>
</evidence>